<dbReference type="EMBL" id="GL870884">
    <property type="protein sequence ID" value="EIJ87259.1"/>
    <property type="molecule type" value="Genomic_DNA"/>
</dbReference>
<organism evidence="1 2">
    <name type="scientific">Nematocida parisii (strain ERTm3)</name>
    <name type="common">Nematode killer fungus</name>
    <dbReference type="NCBI Taxonomy" id="935791"/>
    <lineage>
        <taxon>Eukaryota</taxon>
        <taxon>Fungi</taxon>
        <taxon>Fungi incertae sedis</taxon>
        <taxon>Microsporidia</taxon>
        <taxon>Nematocida</taxon>
    </lineage>
</organism>
<dbReference type="VEuPathDB" id="MicrosporidiaDB:NEQG_02594"/>
<proteinExistence type="predicted"/>
<dbReference type="OMA" id="ANHICEE"/>
<gene>
    <name evidence="1" type="ORF">NEQG_02594</name>
</gene>
<dbReference type="Proteomes" id="UP000002872">
    <property type="component" value="Unassembled WGS sequence"/>
</dbReference>
<name>I3EDG2_NEMP3</name>
<protein>
    <submittedName>
        <fullName evidence="1">Uncharacterized protein</fullName>
    </submittedName>
</protein>
<evidence type="ECO:0000313" key="2">
    <source>
        <dbReference type="Proteomes" id="UP000002872"/>
    </source>
</evidence>
<dbReference type="OrthoDB" id="2187017at2759"/>
<evidence type="ECO:0000313" key="1">
    <source>
        <dbReference type="EMBL" id="EIJ87259.1"/>
    </source>
</evidence>
<reference evidence="1" key="1">
    <citation type="submission" date="2011-01" db="EMBL/GenBank/DDBJ databases">
        <title>The Genome Sequence of Nematocida parisii strain ERTm3.</title>
        <authorList>
            <consortium name="The Broad Institute Genome Sequencing Platform"/>
            <consortium name="The Broad Institute Genome Sequencing Center for Infectious Disease"/>
            <person name="Cuomo C."/>
            <person name="Troemel E."/>
            <person name="Young S.K."/>
            <person name="Zeng Q."/>
            <person name="Gargeya S."/>
            <person name="Fitzgerald M."/>
            <person name="Haas B."/>
            <person name="Abouelleil A."/>
            <person name="Alvarado L."/>
            <person name="Arachchi H.M."/>
            <person name="Berlin A."/>
            <person name="Chapman S.B."/>
            <person name="Gearin G."/>
            <person name="Goldberg J."/>
            <person name="Griggs A."/>
            <person name="Gujja S."/>
            <person name="Hansen M."/>
            <person name="Heiman D."/>
            <person name="Howarth C."/>
            <person name="Larimer J."/>
            <person name="Lui A."/>
            <person name="MacDonald P.J.P."/>
            <person name="McCowen C."/>
            <person name="Montmayeur A."/>
            <person name="Murphy C."/>
            <person name="Neiman D."/>
            <person name="Pearson M."/>
            <person name="Priest M."/>
            <person name="Roberts A."/>
            <person name="Saif S."/>
            <person name="Shea T."/>
            <person name="Sisk P."/>
            <person name="Stolte C."/>
            <person name="Sykes S."/>
            <person name="Wortman J."/>
            <person name="Nusbaum C."/>
            <person name="Birren B."/>
        </authorList>
    </citation>
    <scope>NUCLEOTIDE SEQUENCE</scope>
    <source>
        <strain evidence="1">ERTm3</strain>
    </source>
</reference>
<accession>I3EDG2</accession>
<sequence length="429" mass="49492">MNETILSLHEPVLGEYVEKFLEEFEERRQEIIVLVTNMPQKHSFANHICEELEGKYTKDKIIELEVDMLKYASKDYFLLTNACLYLERRWNTALIKRILKDALNNEESLAILLSLITESAEEEVCSDFNLDLQITLPENFEEVRKVHAILSDLRSRNIIQSIRDTFTSYKIISAYSGNVYYTVCELNSLIDLESVVFNDIIGGILLSILHAKKDIPYFSNILIRVMKRSRMHTRSFIQLLLTAYNLKDEIWEKLQDIVPHLYVRLGLDRRMGVCLLYTLNLQNAILLYEILNGQVPKIEVFDRCTQGRESTPDDAVRAAVRDIINISHNETYATPASAQHPMSTPGSISKKPPTKYVEIEDKVQFCEFFIKATAPTITHLNNISIEYMDVIKNMTEQEIDLLVGGVLAQHSSLVHKELLVNMIYNLRIK</sequence>
<dbReference type="HOGENOM" id="CLU_642648_0_0_1"/>
<dbReference type="InParanoid" id="I3EDG2"/>
<dbReference type="AlphaFoldDB" id="I3EDG2"/>
<keyword evidence="2" id="KW-1185">Reference proteome</keyword>